<evidence type="ECO:0000313" key="1">
    <source>
        <dbReference type="EMBL" id="OXU19616.1"/>
    </source>
</evidence>
<gene>
    <name evidence="1" type="ORF">TSAR_004413</name>
</gene>
<dbReference type="Proteomes" id="UP000215335">
    <property type="component" value="Unassembled WGS sequence"/>
</dbReference>
<sequence length="399" mass="44806">MVSDSDLIGVTINSENFARGSAGISLRPVANFFVDDLWMIVSGVIQSNENFEVDDNFCIEATYVEVPLGTGKRKSFGINVLGQRSLISIVRNPVVVYDSNSFGYGEPPFFDGRATIRDVQPSKIINISYDARGHHYDTILNLTGAAKSKFYCVYCNKKYHYIDQHVCMSRLFCHACLNFLGITCFENHKTSGSYKKRNKKVCDLVKLCQTCLKRIHAYRGKHECPASENFDPILWLELVIHDIHTYLVSMVSDSDLIGVTINSENFARGSAGISLRPVANFFVDDLWMIVSGVIQSNENFEVDDNFCIEATYVEVPLGTGKRKSFGINVLGQRSLISIVRNRDNLCLPRSLVVGEAFLNLKEDATDAAKKVWTAIRDGRRLFELLVLKITRPKSHLGFV</sequence>
<name>A0A232EMP0_9HYME</name>
<comment type="caution">
    <text evidence="1">The sequence shown here is derived from an EMBL/GenBank/DDBJ whole genome shotgun (WGS) entry which is preliminary data.</text>
</comment>
<dbReference type="AlphaFoldDB" id="A0A232EMP0"/>
<proteinExistence type="predicted"/>
<protein>
    <submittedName>
        <fullName evidence="1">Uncharacterized protein</fullName>
    </submittedName>
</protein>
<dbReference type="EMBL" id="NNAY01003328">
    <property type="protein sequence ID" value="OXU19616.1"/>
    <property type="molecule type" value="Genomic_DNA"/>
</dbReference>
<organism evidence="1 2">
    <name type="scientific">Trichomalopsis sarcophagae</name>
    <dbReference type="NCBI Taxonomy" id="543379"/>
    <lineage>
        <taxon>Eukaryota</taxon>
        <taxon>Metazoa</taxon>
        <taxon>Ecdysozoa</taxon>
        <taxon>Arthropoda</taxon>
        <taxon>Hexapoda</taxon>
        <taxon>Insecta</taxon>
        <taxon>Pterygota</taxon>
        <taxon>Neoptera</taxon>
        <taxon>Endopterygota</taxon>
        <taxon>Hymenoptera</taxon>
        <taxon>Apocrita</taxon>
        <taxon>Proctotrupomorpha</taxon>
        <taxon>Chalcidoidea</taxon>
        <taxon>Pteromalidae</taxon>
        <taxon>Pteromalinae</taxon>
        <taxon>Trichomalopsis</taxon>
    </lineage>
</organism>
<evidence type="ECO:0000313" key="2">
    <source>
        <dbReference type="Proteomes" id="UP000215335"/>
    </source>
</evidence>
<dbReference type="OrthoDB" id="6740702at2759"/>
<accession>A0A232EMP0</accession>
<reference evidence="1 2" key="1">
    <citation type="journal article" date="2017" name="Curr. Biol.">
        <title>The Evolution of Venom by Co-option of Single-Copy Genes.</title>
        <authorList>
            <person name="Martinson E.O."/>
            <person name="Mrinalini"/>
            <person name="Kelkar Y.D."/>
            <person name="Chang C.H."/>
            <person name="Werren J.H."/>
        </authorList>
    </citation>
    <scope>NUCLEOTIDE SEQUENCE [LARGE SCALE GENOMIC DNA]</scope>
    <source>
        <strain evidence="1 2">Alberta</strain>
        <tissue evidence="1">Whole body</tissue>
    </source>
</reference>
<keyword evidence="2" id="KW-1185">Reference proteome</keyword>